<protein>
    <submittedName>
        <fullName evidence="2">Uncharacterized protein</fullName>
    </submittedName>
</protein>
<feature type="compositionally biased region" description="Polar residues" evidence="1">
    <location>
        <begin position="45"/>
        <end position="54"/>
    </location>
</feature>
<reference evidence="2 3" key="1">
    <citation type="submission" date="2019-03" db="EMBL/GenBank/DDBJ databases">
        <title>First draft genome of Liparis tanakae, snailfish: a comprehensive survey of snailfish specific genes.</title>
        <authorList>
            <person name="Kim W."/>
            <person name="Song I."/>
            <person name="Jeong J.-H."/>
            <person name="Kim D."/>
            <person name="Kim S."/>
            <person name="Ryu S."/>
            <person name="Song J.Y."/>
            <person name="Lee S.K."/>
        </authorList>
    </citation>
    <scope>NUCLEOTIDE SEQUENCE [LARGE SCALE GENOMIC DNA]</scope>
    <source>
        <tissue evidence="2">Muscle</tissue>
    </source>
</reference>
<proteinExistence type="predicted"/>
<dbReference type="OrthoDB" id="8959401at2759"/>
<dbReference type="EMBL" id="SRLO01000429">
    <property type="protein sequence ID" value="TNN56391.1"/>
    <property type="molecule type" value="Genomic_DNA"/>
</dbReference>
<evidence type="ECO:0000313" key="3">
    <source>
        <dbReference type="Proteomes" id="UP000314294"/>
    </source>
</evidence>
<comment type="caution">
    <text evidence="2">The sequence shown here is derived from an EMBL/GenBank/DDBJ whole genome shotgun (WGS) entry which is preliminary data.</text>
</comment>
<sequence length="80" mass="8668">MRFGTAELDPGSGLRQQVCPLWGDGDLRVLDWIESTCCPHPSLRSGLNVSQTPSARVDRIPTRAGPGLRVQTRSEGPDPV</sequence>
<organism evidence="2 3">
    <name type="scientific">Liparis tanakae</name>
    <name type="common">Tanaka's snailfish</name>
    <dbReference type="NCBI Taxonomy" id="230148"/>
    <lineage>
        <taxon>Eukaryota</taxon>
        <taxon>Metazoa</taxon>
        <taxon>Chordata</taxon>
        <taxon>Craniata</taxon>
        <taxon>Vertebrata</taxon>
        <taxon>Euteleostomi</taxon>
        <taxon>Actinopterygii</taxon>
        <taxon>Neopterygii</taxon>
        <taxon>Teleostei</taxon>
        <taxon>Neoteleostei</taxon>
        <taxon>Acanthomorphata</taxon>
        <taxon>Eupercaria</taxon>
        <taxon>Perciformes</taxon>
        <taxon>Cottioidei</taxon>
        <taxon>Cottales</taxon>
        <taxon>Liparidae</taxon>
        <taxon>Liparis</taxon>
    </lineage>
</organism>
<gene>
    <name evidence="2" type="ORF">EYF80_033351</name>
</gene>
<feature type="region of interest" description="Disordered" evidence="1">
    <location>
        <begin position="43"/>
        <end position="80"/>
    </location>
</feature>
<dbReference type="AlphaFoldDB" id="A0A4Z2GSV0"/>
<dbReference type="Proteomes" id="UP000314294">
    <property type="component" value="Unassembled WGS sequence"/>
</dbReference>
<evidence type="ECO:0000313" key="2">
    <source>
        <dbReference type="EMBL" id="TNN56391.1"/>
    </source>
</evidence>
<name>A0A4Z2GSV0_9TELE</name>
<accession>A0A4Z2GSV0</accession>
<keyword evidence="3" id="KW-1185">Reference proteome</keyword>
<evidence type="ECO:0000256" key="1">
    <source>
        <dbReference type="SAM" id="MobiDB-lite"/>
    </source>
</evidence>